<dbReference type="EMBL" id="KV425610">
    <property type="protein sequence ID" value="KZT21158.1"/>
    <property type="molecule type" value="Genomic_DNA"/>
</dbReference>
<protein>
    <submittedName>
        <fullName evidence="2">Uncharacterized protein</fullName>
    </submittedName>
</protein>
<feature type="region of interest" description="Disordered" evidence="1">
    <location>
        <begin position="351"/>
        <end position="410"/>
    </location>
</feature>
<dbReference type="OrthoDB" id="3267111at2759"/>
<sequence length="442" mass="48703">MEFPTYPASVATSTVGDSNSPLLRKGSLHASFRAISCPESDEQSAFYLTLQSPRETKDEFSSFLYLDLADSSSSLRRKPSSVRKPDLRTSFLMVASPDAEDFTPDLRTPSPDFTGLLSATLRFADTDSPYATPMPSPTTSLRRRSRDRLPTPKPAPSSHLPPVPQPSSSRHLTPLDVSTPPTSEPPSPSVPSHSHSHSHSAPSIMSPSSACFLSGARTSFLPSFRAPRRSRTRDESTAAQKRNSKASSTLTRGSSVTSHQRRANRSTALACLEGRSPNPYRISRDKTNFMSLSDDEDDAEADDEKDEEDEEECMADFVQVQEKETSERDSIHLHDAMLIDDEDVVMPFSPSCTGRLRSHSRVSPPPRPSKSRSRSNTLRLNITVPNTNTPVVTSPVSSKPPVKNRRSRSTTLESWFPPLANFIDLADDEVGRWRSFVEVGSP</sequence>
<evidence type="ECO:0000256" key="1">
    <source>
        <dbReference type="SAM" id="MobiDB-lite"/>
    </source>
</evidence>
<dbReference type="InParanoid" id="A0A165PKB7"/>
<evidence type="ECO:0000313" key="3">
    <source>
        <dbReference type="Proteomes" id="UP000076761"/>
    </source>
</evidence>
<feature type="compositionally biased region" description="Pro residues" evidence="1">
    <location>
        <begin position="151"/>
        <end position="165"/>
    </location>
</feature>
<accession>A0A165PKB7</accession>
<feature type="compositionally biased region" description="Low complexity" evidence="1">
    <location>
        <begin position="199"/>
        <end position="209"/>
    </location>
</feature>
<keyword evidence="3" id="KW-1185">Reference proteome</keyword>
<proteinExistence type="predicted"/>
<dbReference type="Proteomes" id="UP000076761">
    <property type="component" value="Unassembled WGS sequence"/>
</dbReference>
<feature type="compositionally biased region" description="Polar residues" evidence="1">
    <location>
        <begin position="237"/>
        <end position="258"/>
    </location>
</feature>
<dbReference type="STRING" id="1314782.A0A165PKB7"/>
<gene>
    <name evidence="2" type="ORF">NEOLEDRAFT_1244724</name>
</gene>
<dbReference type="AlphaFoldDB" id="A0A165PKB7"/>
<feature type="compositionally biased region" description="Acidic residues" evidence="1">
    <location>
        <begin position="293"/>
        <end position="310"/>
    </location>
</feature>
<evidence type="ECO:0000313" key="2">
    <source>
        <dbReference type="EMBL" id="KZT21158.1"/>
    </source>
</evidence>
<organism evidence="2 3">
    <name type="scientific">Neolentinus lepideus HHB14362 ss-1</name>
    <dbReference type="NCBI Taxonomy" id="1314782"/>
    <lineage>
        <taxon>Eukaryota</taxon>
        <taxon>Fungi</taxon>
        <taxon>Dikarya</taxon>
        <taxon>Basidiomycota</taxon>
        <taxon>Agaricomycotina</taxon>
        <taxon>Agaricomycetes</taxon>
        <taxon>Gloeophyllales</taxon>
        <taxon>Gloeophyllaceae</taxon>
        <taxon>Neolentinus</taxon>
    </lineage>
</organism>
<name>A0A165PKB7_9AGAM</name>
<feature type="compositionally biased region" description="Low complexity" evidence="1">
    <location>
        <begin position="383"/>
        <end position="401"/>
    </location>
</feature>
<feature type="region of interest" description="Disordered" evidence="1">
    <location>
        <begin position="124"/>
        <end position="209"/>
    </location>
</feature>
<feature type="region of interest" description="Disordered" evidence="1">
    <location>
        <begin position="221"/>
        <end position="310"/>
    </location>
</feature>
<reference evidence="2 3" key="1">
    <citation type="journal article" date="2016" name="Mol. Biol. Evol.">
        <title>Comparative Genomics of Early-Diverging Mushroom-Forming Fungi Provides Insights into the Origins of Lignocellulose Decay Capabilities.</title>
        <authorList>
            <person name="Nagy L.G."/>
            <person name="Riley R."/>
            <person name="Tritt A."/>
            <person name="Adam C."/>
            <person name="Daum C."/>
            <person name="Floudas D."/>
            <person name="Sun H."/>
            <person name="Yadav J.S."/>
            <person name="Pangilinan J."/>
            <person name="Larsson K.H."/>
            <person name="Matsuura K."/>
            <person name="Barry K."/>
            <person name="Labutti K."/>
            <person name="Kuo R."/>
            <person name="Ohm R.A."/>
            <person name="Bhattacharya S.S."/>
            <person name="Shirouzu T."/>
            <person name="Yoshinaga Y."/>
            <person name="Martin F.M."/>
            <person name="Grigoriev I.V."/>
            <person name="Hibbett D.S."/>
        </authorList>
    </citation>
    <scope>NUCLEOTIDE SEQUENCE [LARGE SCALE GENOMIC DNA]</scope>
    <source>
        <strain evidence="2 3">HHB14362 ss-1</strain>
    </source>
</reference>